<feature type="compositionally biased region" description="Basic and acidic residues" evidence="1">
    <location>
        <begin position="157"/>
        <end position="182"/>
    </location>
</feature>
<organism evidence="3 4">
    <name type="scientific">Sphaeroforma arctica JP610</name>
    <dbReference type="NCBI Taxonomy" id="667725"/>
    <lineage>
        <taxon>Eukaryota</taxon>
        <taxon>Ichthyosporea</taxon>
        <taxon>Ichthyophonida</taxon>
        <taxon>Sphaeroforma</taxon>
    </lineage>
</organism>
<feature type="compositionally biased region" description="Low complexity" evidence="1">
    <location>
        <begin position="369"/>
        <end position="385"/>
    </location>
</feature>
<dbReference type="EMBL" id="KQ242696">
    <property type="protein sequence ID" value="KNC77558.1"/>
    <property type="molecule type" value="Genomic_DNA"/>
</dbReference>
<reference evidence="3 4" key="1">
    <citation type="submission" date="2011-02" db="EMBL/GenBank/DDBJ databases">
        <title>The Genome Sequence of Sphaeroforma arctica JP610.</title>
        <authorList>
            <consortium name="The Broad Institute Genome Sequencing Platform"/>
            <person name="Russ C."/>
            <person name="Cuomo C."/>
            <person name="Young S.K."/>
            <person name="Zeng Q."/>
            <person name="Gargeya S."/>
            <person name="Alvarado L."/>
            <person name="Berlin A."/>
            <person name="Chapman S.B."/>
            <person name="Chen Z."/>
            <person name="Freedman E."/>
            <person name="Gellesch M."/>
            <person name="Goldberg J."/>
            <person name="Griggs A."/>
            <person name="Gujja S."/>
            <person name="Heilman E."/>
            <person name="Heiman D."/>
            <person name="Howarth C."/>
            <person name="Mehta T."/>
            <person name="Neiman D."/>
            <person name="Pearson M."/>
            <person name="Roberts A."/>
            <person name="Saif S."/>
            <person name="Shea T."/>
            <person name="Shenoy N."/>
            <person name="Sisk P."/>
            <person name="Stolte C."/>
            <person name="Sykes S."/>
            <person name="White J."/>
            <person name="Yandava C."/>
            <person name="Burger G."/>
            <person name="Gray M.W."/>
            <person name="Holland P.W.H."/>
            <person name="King N."/>
            <person name="Lang F.B.F."/>
            <person name="Roger A.J."/>
            <person name="Ruiz-Trillo I."/>
            <person name="Haas B."/>
            <person name="Nusbaum C."/>
            <person name="Birren B."/>
        </authorList>
    </citation>
    <scope>NUCLEOTIDE SEQUENCE [LARGE SCALE GENOMIC DNA]</scope>
    <source>
        <strain evidence="3 4">JP610</strain>
    </source>
</reference>
<feature type="compositionally biased region" description="Low complexity" evidence="1">
    <location>
        <begin position="202"/>
        <end position="211"/>
    </location>
</feature>
<name>A0A0L0FNH5_9EUKA</name>
<dbReference type="GO" id="GO:0006396">
    <property type="term" value="P:RNA processing"/>
    <property type="evidence" value="ECO:0007669"/>
    <property type="project" value="InterPro"/>
</dbReference>
<feature type="compositionally biased region" description="Pro residues" evidence="1">
    <location>
        <begin position="246"/>
        <end position="259"/>
    </location>
</feature>
<feature type="region of interest" description="Disordered" evidence="1">
    <location>
        <begin position="1"/>
        <end position="34"/>
    </location>
</feature>
<dbReference type="RefSeq" id="XP_014151460.1">
    <property type="nucleotide sequence ID" value="XM_014295985.1"/>
</dbReference>
<evidence type="ECO:0000313" key="3">
    <source>
        <dbReference type="EMBL" id="KNC77558.1"/>
    </source>
</evidence>
<feature type="compositionally biased region" description="Basic residues" evidence="1">
    <location>
        <begin position="22"/>
        <end position="34"/>
    </location>
</feature>
<accession>A0A0L0FNH5</accession>
<feature type="region of interest" description="Disordered" evidence="1">
    <location>
        <begin position="498"/>
        <end position="537"/>
    </location>
</feature>
<dbReference type="AlphaFoldDB" id="A0A0L0FNH5"/>
<dbReference type="Proteomes" id="UP000054560">
    <property type="component" value="Unassembled WGS sequence"/>
</dbReference>
<proteinExistence type="predicted"/>
<dbReference type="InterPro" id="IPR019007">
    <property type="entry name" value="Wbp11/ELF5/Saf1_N"/>
</dbReference>
<feature type="domain" description="Wbp11/ELF5/Saf1 N-terminal" evidence="2">
    <location>
        <begin position="11"/>
        <end position="83"/>
    </location>
</feature>
<evidence type="ECO:0000256" key="1">
    <source>
        <dbReference type="SAM" id="MobiDB-lite"/>
    </source>
</evidence>
<evidence type="ECO:0000259" key="2">
    <source>
        <dbReference type="Pfam" id="PF09429"/>
    </source>
</evidence>
<feature type="compositionally biased region" description="Pro residues" evidence="1">
    <location>
        <begin position="294"/>
        <end position="337"/>
    </location>
</feature>
<dbReference type="eggNOG" id="KOG4672">
    <property type="taxonomic scope" value="Eukaryota"/>
</dbReference>
<protein>
    <recommendedName>
        <fullName evidence="2">Wbp11/ELF5/Saf1 N-terminal domain-containing protein</fullName>
    </recommendedName>
</protein>
<dbReference type="Pfam" id="PF09429">
    <property type="entry name" value="Wbp11"/>
    <property type="match status" value="1"/>
</dbReference>
<feature type="compositionally biased region" description="Pro residues" evidence="1">
    <location>
        <begin position="272"/>
        <end position="283"/>
    </location>
</feature>
<dbReference type="STRING" id="667725.A0A0L0FNH5"/>
<feature type="compositionally biased region" description="Polar residues" evidence="1">
    <location>
        <begin position="519"/>
        <end position="528"/>
    </location>
</feature>
<sequence length="551" mass="58086">MGRKSGSTKGGKNINPADAHRKAQRKRELKKNKKVKELVRESVLKGKNAYEMAKHGDILERQIKAAEESDNSGMLLSLNEKKRKNDESLQRVLARMLVDTPAEHEKYMNWAVSEDRKENARNAKVNENLGELEQELIKRSQGAYAHANVSANAHTAVRSDSDRDSDSEDGHGDEMDGDRYTFDDDVESIALPDDPTTGQSPTHTQTHIQTHGIAGTRVPPGGPPPPPTHPHPNPQTRILSPGVTLPGPPPGAPGGPPPGVMGMLAPGSIYRGPPPSMMGPPPNMGGSVGMGGPKGPPPGAPPGPPRGPPPGPPRGPPPGPPRGPPPGPPRGPPPGPPGSMLVRPGPPGLNRPGPPMIPRPSPGLPTHTQAQSDAQLEAQAQAQAQTSRAPTSEKEKEDETKAEVGEGEGEQAETETKPKSATISAAPQVRNFKAENIQMIPSSLRIRRQALAAGAKKSGAKPMAQVPRSVIHKKVATTSRPVGKPAIRRPIVNAAPTAGQYKPGIRTGLPGKGLGAGARSQQTLSTAENKTEVQDKDDAYSSFMAEMQGLL</sequence>
<feature type="compositionally biased region" description="Basic and acidic residues" evidence="1">
    <location>
        <begin position="391"/>
        <end position="404"/>
    </location>
</feature>
<evidence type="ECO:0000313" key="4">
    <source>
        <dbReference type="Proteomes" id="UP000054560"/>
    </source>
</evidence>
<feature type="compositionally biased region" description="Pro residues" evidence="1">
    <location>
        <begin position="344"/>
        <end position="363"/>
    </location>
</feature>
<dbReference type="OrthoDB" id="10067323at2759"/>
<keyword evidence="4" id="KW-1185">Reference proteome</keyword>
<gene>
    <name evidence="3" type="ORF">SARC_09981</name>
</gene>
<feature type="region of interest" description="Disordered" evidence="1">
    <location>
        <begin position="138"/>
        <end position="431"/>
    </location>
</feature>
<dbReference type="GeneID" id="25910485"/>
<feature type="compositionally biased region" description="Pro residues" evidence="1">
    <location>
        <begin position="220"/>
        <end position="233"/>
    </location>
</feature>